<evidence type="ECO:0000256" key="3">
    <source>
        <dbReference type="ARBA" id="ARBA00022475"/>
    </source>
</evidence>
<feature type="compositionally biased region" description="Polar residues" evidence="8">
    <location>
        <begin position="169"/>
        <end position="179"/>
    </location>
</feature>
<comment type="caution">
    <text evidence="10">The sequence shown here is derived from an EMBL/GenBank/DDBJ whole genome shotgun (WGS) entry which is preliminary data.</text>
</comment>
<proteinExistence type="inferred from homology"/>
<feature type="compositionally biased region" description="Basic and acidic residues" evidence="8">
    <location>
        <begin position="180"/>
        <end position="207"/>
    </location>
</feature>
<feature type="compositionally biased region" description="Basic and acidic residues" evidence="8">
    <location>
        <begin position="133"/>
        <end position="147"/>
    </location>
</feature>
<sequence length="421" mass="46727">MEAQGGAEVRRLHIVYFLSRKGRIEHPHLVRVHHLSRNGVRLRDVKRWLGELRGKDMPESFSWSYKSFCIDFRLSIGSGGTRQVMYGKTCWMMISLHQSDNEYVLKGSEISSSNIKAAEEKVVKQKHQTPSQENHKAFSKEDNHSHNSSETSMYVSTKSSSEIEEESPTFGSDTSTLTDDSGKPEMEKINSDSTKHEKPDNRTDHRSPTLGQKNKKRSSKVTINENITTTSTAADVSKIPSSEPQFTKSKSYSNGASHIFRNLISCGAMETNDSAVVAINKQNRPTFLNMCASDASSVQSAQICKRDGLGGSQRVLQTPHWIQQEWNGSWKGFDGLKDSAKNKSEVREQRATSAAYKPVNGPTCSQCGKPFKPEKLHAHMKSCKGMKALSKGAANAAEKASKGSTMGFRNRDSISGHLLTH</sequence>
<gene>
    <name evidence="10" type="ORF">Slati_0323100</name>
</gene>
<dbReference type="InterPro" id="IPR048351">
    <property type="entry name" value="SOK_DIX"/>
</dbReference>
<feature type="domain" description="SOSEKI DIX-like" evidence="9">
    <location>
        <begin position="13"/>
        <end position="66"/>
    </location>
</feature>
<evidence type="ECO:0000256" key="1">
    <source>
        <dbReference type="ARBA" id="ARBA00004413"/>
    </source>
</evidence>
<dbReference type="GO" id="GO:0051258">
    <property type="term" value="P:protein polymerization"/>
    <property type="evidence" value="ECO:0007669"/>
    <property type="project" value="UniProtKB-ARBA"/>
</dbReference>
<name>A0AAW2YFD9_9LAMI</name>
<dbReference type="InterPro" id="IPR010369">
    <property type="entry name" value="SOK"/>
</dbReference>
<evidence type="ECO:0000259" key="9">
    <source>
        <dbReference type="Pfam" id="PF06136"/>
    </source>
</evidence>
<dbReference type="PANTHER" id="PTHR31083">
    <property type="entry name" value="UPSTREAM OF FLC PROTEIN (DUF966)"/>
    <property type="match status" value="1"/>
</dbReference>
<reference evidence="10" key="2">
    <citation type="journal article" date="2024" name="Plant">
        <title>Genomic evolution and insights into agronomic trait innovations of Sesamum species.</title>
        <authorList>
            <person name="Miao H."/>
            <person name="Wang L."/>
            <person name="Qu L."/>
            <person name="Liu H."/>
            <person name="Sun Y."/>
            <person name="Le M."/>
            <person name="Wang Q."/>
            <person name="Wei S."/>
            <person name="Zheng Y."/>
            <person name="Lin W."/>
            <person name="Duan Y."/>
            <person name="Cao H."/>
            <person name="Xiong S."/>
            <person name="Wang X."/>
            <person name="Wei L."/>
            <person name="Li C."/>
            <person name="Ma Q."/>
            <person name="Ju M."/>
            <person name="Zhao R."/>
            <person name="Li G."/>
            <person name="Mu C."/>
            <person name="Tian Q."/>
            <person name="Mei H."/>
            <person name="Zhang T."/>
            <person name="Gao T."/>
            <person name="Zhang H."/>
        </authorList>
    </citation>
    <scope>NUCLEOTIDE SEQUENCE</scope>
    <source>
        <strain evidence="10">KEN1</strain>
    </source>
</reference>
<protein>
    <recommendedName>
        <fullName evidence="9">SOSEKI DIX-like domain-containing protein</fullName>
    </recommendedName>
</protein>
<dbReference type="GO" id="GO:0005886">
    <property type="term" value="C:plasma membrane"/>
    <property type="evidence" value="ECO:0007669"/>
    <property type="project" value="UniProtKB-SubCell"/>
</dbReference>
<feature type="region of interest" description="Disordered" evidence="8">
    <location>
        <begin position="118"/>
        <end position="222"/>
    </location>
</feature>
<evidence type="ECO:0000256" key="5">
    <source>
        <dbReference type="ARBA" id="ARBA00023136"/>
    </source>
</evidence>
<comment type="similarity">
    <text evidence="7">Belongs to the SOSEKI family.</text>
</comment>
<feature type="region of interest" description="Disordered" evidence="8">
    <location>
        <begin position="232"/>
        <end position="251"/>
    </location>
</feature>
<evidence type="ECO:0000256" key="2">
    <source>
        <dbReference type="ARBA" id="ARBA00022473"/>
    </source>
</evidence>
<evidence type="ECO:0000256" key="6">
    <source>
        <dbReference type="ARBA" id="ARBA00023306"/>
    </source>
</evidence>
<dbReference type="EMBL" id="JACGWN010000001">
    <property type="protein sequence ID" value="KAL0464355.1"/>
    <property type="molecule type" value="Genomic_DNA"/>
</dbReference>
<feature type="region of interest" description="Disordered" evidence="8">
    <location>
        <begin position="394"/>
        <end position="421"/>
    </location>
</feature>
<evidence type="ECO:0000256" key="8">
    <source>
        <dbReference type="SAM" id="MobiDB-lite"/>
    </source>
</evidence>
<dbReference type="Pfam" id="PF06136">
    <property type="entry name" value="SOK"/>
    <property type="match status" value="1"/>
</dbReference>
<evidence type="ECO:0000256" key="7">
    <source>
        <dbReference type="ARBA" id="ARBA00024211"/>
    </source>
</evidence>
<evidence type="ECO:0000256" key="4">
    <source>
        <dbReference type="ARBA" id="ARBA00022618"/>
    </source>
</evidence>
<feature type="compositionally biased region" description="Polar residues" evidence="8">
    <location>
        <begin position="148"/>
        <end position="158"/>
    </location>
</feature>
<keyword evidence="3" id="KW-1003">Cell membrane</keyword>
<keyword evidence="6" id="KW-0131">Cell cycle</keyword>
<keyword evidence="5" id="KW-0472">Membrane</keyword>
<dbReference type="AlphaFoldDB" id="A0AAW2YFD9"/>
<dbReference type="PANTHER" id="PTHR31083:SF5">
    <property type="entry name" value="PROTEIN SOSEKI 1"/>
    <property type="match status" value="1"/>
</dbReference>
<organism evidence="10">
    <name type="scientific">Sesamum latifolium</name>
    <dbReference type="NCBI Taxonomy" id="2727402"/>
    <lineage>
        <taxon>Eukaryota</taxon>
        <taxon>Viridiplantae</taxon>
        <taxon>Streptophyta</taxon>
        <taxon>Embryophyta</taxon>
        <taxon>Tracheophyta</taxon>
        <taxon>Spermatophyta</taxon>
        <taxon>Magnoliopsida</taxon>
        <taxon>eudicotyledons</taxon>
        <taxon>Gunneridae</taxon>
        <taxon>Pentapetalae</taxon>
        <taxon>asterids</taxon>
        <taxon>lamiids</taxon>
        <taxon>Lamiales</taxon>
        <taxon>Pedaliaceae</taxon>
        <taxon>Sesamum</taxon>
    </lineage>
</organism>
<keyword evidence="2" id="KW-0217">Developmental protein</keyword>
<reference evidence="10" key="1">
    <citation type="submission" date="2020-06" db="EMBL/GenBank/DDBJ databases">
        <authorList>
            <person name="Li T."/>
            <person name="Hu X."/>
            <person name="Zhang T."/>
            <person name="Song X."/>
            <person name="Zhang H."/>
            <person name="Dai N."/>
            <person name="Sheng W."/>
            <person name="Hou X."/>
            <person name="Wei L."/>
        </authorList>
    </citation>
    <scope>NUCLEOTIDE SEQUENCE</scope>
    <source>
        <strain evidence="10">KEN1</strain>
        <tissue evidence="10">Leaf</tissue>
    </source>
</reference>
<accession>A0AAW2YFD9</accession>
<evidence type="ECO:0000313" key="10">
    <source>
        <dbReference type="EMBL" id="KAL0464355.1"/>
    </source>
</evidence>
<keyword evidence="4" id="KW-0132">Cell division</keyword>
<comment type="subcellular location">
    <subcellularLocation>
        <location evidence="1">Cell membrane</location>
        <topology evidence="1">Peripheral membrane protein</topology>
        <orientation evidence="1">Cytoplasmic side</orientation>
    </subcellularLocation>
</comment>
<dbReference type="GO" id="GO:0051301">
    <property type="term" value="P:cell division"/>
    <property type="evidence" value="ECO:0007669"/>
    <property type="project" value="UniProtKB-KW"/>
</dbReference>